<feature type="coiled-coil region" evidence="7">
    <location>
        <begin position="606"/>
        <end position="633"/>
    </location>
</feature>
<dbReference type="InterPro" id="IPR036890">
    <property type="entry name" value="HATPase_C_sf"/>
</dbReference>
<keyword evidence="3" id="KW-0597">Phosphoprotein</keyword>
<dbReference type="InterPro" id="IPR003594">
    <property type="entry name" value="HATPase_dom"/>
</dbReference>
<dbReference type="PROSITE" id="PS50109">
    <property type="entry name" value="HIS_KIN"/>
    <property type="match status" value="1"/>
</dbReference>
<dbReference type="EC" id="2.7.13.3" evidence="2"/>
<dbReference type="eggNOG" id="COG0834">
    <property type="taxonomic scope" value="Bacteria"/>
</dbReference>
<evidence type="ECO:0000256" key="3">
    <source>
        <dbReference type="ARBA" id="ARBA00022553"/>
    </source>
</evidence>
<keyword evidence="9" id="KW-1133">Transmembrane helix</keyword>
<protein>
    <recommendedName>
        <fullName evidence="2">histidine kinase</fullName>
        <ecNumber evidence="2">2.7.13.3</ecNumber>
    </recommendedName>
</protein>
<dbReference type="FunFam" id="3.30.565.10:FF:000016">
    <property type="entry name" value="Chemotaxis protein CheA, putative"/>
    <property type="match status" value="1"/>
</dbReference>
<keyword evidence="9" id="KW-0812">Transmembrane</keyword>
<feature type="transmembrane region" description="Helical" evidence="9">
    <location>
        <begin position="54"/>
        <end position="74"/>
    </location>
</feature>
<proteinExistence type="predicted"/>
<dbReference type="InterPro" id="IPR004358">
    <property type="entry name" value="Sig_transdc_His_kin-like_C"/>
</dbReference>
<comment type="catalytic activity">
    <reaction evidence="1">
        <text>ATP + protein L-histidine = ADP + protein N-phospho-L-histidine.</text>
        <dbReference type="EC" id="2.7.13.3"/>
    </reaction>
</comment>
<evidence type="ECO:0000256" key="8">
    <source>
        <dbReference type="SAM" id="MobiDB-lite"/>
    </source>
</evidence>
<dbReference type="Gene3D" id="3.30.565.10">
    <property type="entry name" value="Histidine kinase-like ATPase, C-terminal domain"/>
    <property type="match status" value="1"/>
</dbReference>
<dbReference type="AlphaFoldDB" id="I2Q2I4"/>
<gene>
    <name evidence="11" type="ORF">DesU5LDRAFT_2324</name>
</gene>
<sequence>MSRKRDVAGYDYGPFHDEMFGASFFCWESAPVGLSSRQTTSGTLMKLFTRSCSAAFRPAFLCVVLAAFLCVFPASRAVAAALELTPEEKAFVEAHPVVTISDVDWQPLSIVADGRQQGLFHDYYALIAERTGLAFRFFPLGDGLDFQVVLDALRDKRIDLIDGTGKTADRAGYALFAGPFFRFPLAVASRDDGVAYSLETLAGKNVAVARGSTAEEYLRERAPGLSLVETSDPVAGLTLVATHKAEAAVENMAVAAYAIRKAGLANVKISGVLDYQFEIFSLVRNDWPLLASILQKAHDSVTEGEKAALLAKWLPVYKDGMQGGDRSAEQGERRPPGPSIALTDREREYLARKKALAYCVDPDWAPVERIDENGRHIGISADFLSLMGERLGVPMVLVPTSSWSQSLAAVKTRRCDFLPAAGETKDRRRFLLFSSPYLRFPMVVATQAKAPFVNDPADLAGKTLGVVNGYASLDILRAKYADIRLMEVASVSEGLRLVAEGKLFGYIDTVPAISQAMAKDHFSDLKIAGRLDAHLDLAVASRDDEPELASLFQKAVNSLTTEESDAIIKKWVAVTFEQKFDYALLWKVLAGAAVVMAVVVWWNRKLSRLNRALRQAHEALDATSRRMAALLDNAGQGFLSVGPDGQVEPQYSQECRHIFGGDIEGKDVAGLLFPDDPAAGETMAGNVRRVLDEPDAYRRSLYLSLMPARVVRAGASLRLAYRPLEDGRLMFVITDVTGEVRLKDAVARERNRLACVVAVVREQRDFFTVLDAFAAFRRDSAGQAADAPDGRAALDAVYRQVHTLKGLFLQLECAHVSRALDDMEGRLAALRQAGGADRAGLATVLADTAVDAALAEDLDVVREALGPEFFTRRGEVCLGGELADALAGLAERLLVRLGGDGLSPADVAVLEAARALRFVDLKKLLSAYPRTAGRLAAAGGKSLVPFDVEGEGLPVDPARFGPLAKSLVHVFRNAVDHGLESPAERTAAGKDPAGRITCRVAAEDGRVRIEVAEDGRGVDVGAVRARAFELGLVGAEALAAMDDAAILDLVFRDGFTSRRVAGELSGRGVGLSAVRAEAERLGGRVFLENHPGRGTRLFVDVPLDRGDASLENV</sequence>
<evidence type="ECO:0000256" key="7">
    <source>
        <dbReference type="SAM" id="Coils"/>
    </source>
</evidence>
<dbReference type="Gene3D" id="3.40.190.10">
    <property type="entry name" value="Periplasmic binding protein-like II"/>
    <property type="match status" value="4"/>
</dbReference>
<dbReference type="SMART" id="SM00062">
    <property type="entry name" value="PBPb"/>
    <property type="match status" value="2"/>
</dbReference>
<feature type="domain" description="Histidine kinase" evidence="10">
    <location>
        <begin position="967"/>
        <end position="1105"/>
    </location>
</feature>
<dbReference type="STRING" id="596152.DesU5LDRAFT_2324"/>
<evidence type="ECO:0000313" key="11">
    <source>
        <dbReference type="EMBL" id="EIG53990.1"/>
    </source>
</evidence>
<organism evidence="11">
    <name type="scientific">Desulfovibrio sp. U5L</name>
    <dbReference type="NCBI Taxonomy" id="596152"/>
    <lineage>
        <taxon>Bacteria</taxon>
        <taxon>Pseudomonadati</taxon>
        <taxon>Thermodesulfobacteriota</taxon>
        <taxon>Desulfovibrionia</taxon>
        <taxon>Desulfovibrionales</taxon>
        <taxon>Desulfovibrionaceae</taxon>
        <taxon>Desulfovibrio</taxon>
    </lineage>
</organism>
<reference evidence="11" key="1">
    <citation type="submission" date="2011-11" db="EMBL/GenBank/DDBJ databases">
        <title>Improved High-Quality Draft sequence of Desulfovibrio sp. U5L.</title>
        <authorList>
            <consortium name="US DOE Joint Genome Institute"/>
            <person name="Lucas S."/>
            <person name="Han J."/>
            <person name="Lapidus A."/>
            <person name="Cheng J.-F."/>
            <person name="Goodwin L."/>
            <person name="Pitluck S."/>
            <person name="Peters L."/>
            <person name="Ovchinnikova G."/>
            <person name="Held B."/>
            <person name="Detter J.C."/>
            <person name="Han C."/>
            <person name="Tapia R."/>
            <person name="Land M."/>
            <person name="Hauser L."/>
            <person name="Kyrpides N."/>
            <person name="Ivanova N."/>
            <person name="Pagani I."/>
            <person name="Gabster J."/>
            <person name="Walker C."/>
            <person name="Stolyar S."/>
            <person name="Stahl D."/>
            <person name="Arkin A."/>
            <person name="Dehal P."/>
            <person name="Hazen T."/>
            <person name="Woyke T."/>
        </authorList>
    </citation>
    <scope>NUCLEOTIDE SEQUENCE [LARGE SCALE GENOMIC DNA]</scope>
    <source>
        <strain evidence="11">U5L</strain>
    </source>
</reference>
<evidence type="ECO:0000256" key="2">
    <source>
        <dbReference type="ARBA" id="ARBA00012438"/>
    </source>
</evidence>
<keyword evidence="6 11" id="KW-0418">Kinase</keyword>
<dbReference type="GO" id="GO:0004673">
    <property type="term" value="F:protein histidine kinase activity"/>
    <property type="evidence" value="ECO:0007669"/>
    <property type="project" value="UniProtKB-EC"/>
</dbReference>
<dbReference type="PANTHER" id="PTHR35936">
    <property type="entry name" value="MEMBRANE-BOUND LYTIC MUREIN TRANSGLYCOSYLASE F"/>
    <property type="match status" value="1"/>
</dbReference>
<dbReference type="SUPFAM" id="SSF55874">
    <property type="entry name" value="ATPase domain of HSP90 chaperone/DNA topoisomerase II/histidine kinase"/>
    <property type="match status" value="1"/>
</dbReference>
<dbReference type="InterPro" id="IPR005467">
    <property type="entry name" value="His_kinase_dom"/>
</dbReference>
<dbReference type="SMART" id="SM00387">
    <property type="entry name" value="HATPase_c"/>
    <property type="match status" value="1"/>
</dbReference>
<dbReference type="CDD" id="cd13708">
    <property type="entry name" value="PBP2_BvgS_like_1"/>
    <property type="match status" value="1"/>
</dbReference>
<dbReference type="EMBL" id="JH600068">
    <property type="protein sequence ID" value="EIG53990.1"/>
    <property type="molecule type" value="Genomic_DNA"/>
</dbReference>
<dbReference type="HOGENOM" id="CLU_287826_0_0_7"/>
<keyword evidence="9" id="KW-0472">Membrane</keyword>
<dbReference type="PRINTS" id="PR00344">
    <property type="entry name" value="BCTRLSENSOR"/>
</dbReference>
<dbReference type="Pfam" id="PF02518">
    <property type="entry name" value="HATPase_c"/>
    <property type="match status" value="1"/>
</dbReference>
<dbReference type="InterPro" id="IPR001638">
    <property type="entry name" value="Solute-binding_3/MltF_N"/>
</dbReference>
<dbReference type="Pfam" id="PF00497">
    <property type="entry name" value="SBP_bac_3"/>
    <property type="match status" value="2"/>
</dbReference>
<evidence type="ECO:0000256" key="9">
    <source>
        <dbReference type="SAM" id="Phobius"/>
    </source>
</evidence>
<feature type="compositionally biased region" description="Basic and acidic residues" evidence="8">
    <location>
        <begin position="326"/>
        <end position="335"/>
    </location>
</feature>
<evidence type="ECO:0000256" key="4">
    <source>
        <dbReference type="ARBA" id="ARBA00022679"/>
    </source>
</evidence>
<dbReference type="SUPFAM" id="SSF53850">
    <property type="entry name" value="Periplasmic binding protein-like II"/>
    <property type="match status" value="2"/>
</dbReference>
<dbReference type="PANTHER" id="PTHR35936:SF17">
    <property type="entry name" value="ARGININE-BINDING EXTRACELLULAR PROTEIN ARTP"/>
    <property type="match status" value="1"/>
</dbReference>
<name>I2Q2I4_9BACT</name>
<dbReference type="eggNOG" id="COG0643">
    <property type="taxonomic scope" value="Bacteria"/>
</dbReference>
<evidence type="ECO:0000256" key="5">
    <source>
        <dbReference type="ARBA" id="ARBA00022729"/>
    </source>
</evidence>
<feature type="region of interest" description="Disordered" evidence="8">
    <location>
        <begin position="322"/>
        <end position="341"/>
    </location>
</feature>
<evidence type="ECO:0000256" key="1">
    <source>
        <dbReference type="ARBA" id="ARBA00000085"/>
    </source>
</evidence>
<dbReference type="CDD" id="cd01007">
    <property type="entry name" value="PBP2_BvgS_HisK_like"/>
    <property type="match status" value="1"/>
</dbReference>
<evidence type="ECO:0000256" key="6">
    <source>
        <dbReference type="ARBA" id="ARBA00022777"/>
    </source>
</evidence>
<keyword evidence="7" id="KW-0175">Coiled coil</keyword>
<accession>I2Q2I4</accession>
<evidence type="ECO:0000259" key="10">
    <source>
        <dbReference type="PROSITE" id="PS50109"/>
    </source>
</evidence>
<keyword evidence="5" id="KW-0732">Signal</keyword>
<keyword evidence="4" id="KW-0808">Transferase</keyword>